<organism evidence="1 2">
    <name type="scientific">Candidatus Phycosocius spiralis</name>
    <dbReference type="NCBI Taxonomy" id="2815099"/>
    <lineage>
        <taxon>Bacteria</taxon>
        <taxon>Pseudomonadati</taxon>
        <taxon>Pseudomonadota</taxon>
        <taxon>Alphaproteobacteria</taxon>
        <taxon>Caulobacterales</taxon>
        <taxon>Caulobacterales incertae sedis</taxon>
        <taxon>Candidatus Phycosocius</taxon>
    </lineage>
</organism>
<keyword evidence="2" id="KW-1185">Reference proteome</keyword>
<accession>A0ABQ4PXI1</accession>
<dbReference type="Pfam" id="PF20099">
    <property type="entry name" value="DUF6489"/>
    <property type="match status" value="1"/>
</dbReference>
<proteinExistence type="predicted"/>
<sequence>MKVSLEVDLTPSEARELLGLPDLSSVQAAFVNLAKDKLDKTASIVDVEPMLRTWTGLGGVATDALGALVSAAFKVAAGDVGTKNGSSSDQSPNDKPS</sequence>
<dbReference type="RefSeq" id="WP_284360647.1">
    <property type="nucleotide sequence ID" value="NZ_BPFZ01000012.1"/>
</dbReference>
<comment type="caution">
    <text evidence="1">The sequence shown here is derived from an EMBL/GenBank/DDBJ whole genome shotgun (WGS) entry which is preliminary data.</text>
</comment>
<dbReference type="Proteomes" id="UP001161064">
    <property type="component" value="Unassembled WGS sequence"/>
</dbReference>
<reference evidence="1" key="2">
    <citation type="journal article" date="2023" name="ISME Commun">
        <title>Characterization of a bloom-associated alphaproteobacterial lineage, 'Candidatus Phycosocius': insights into freshwater algal-bacterial interactions.</title>
        <authorList>
            <person name="Tanabe Y."/>
            <person name="Yamaguchi H."/>
            <person name="Yoshida M."/>
            <person name="Kai A."/>
            <person name="Okazaki Y."/>
        </authorList>
    </citation>
    <scope>NUCLEOTIDE SEQUENCE</scope>
    <source>
        <strain evidence="1">BOTRYCO-1</strain>
    </source>
</reference>
<reference evidence="1" key="1">
    <citation type="submission" date="2021-05" db="EMBL/GenBank/DDBJ databases">
        <authorList>
            <person name="Tanabe Y."/>
        </authorList>
    </citation>
    <scope>NUCLEOTIDE SEQUENCE</scope>
    <source>
        <strain evidence="1">BOTRYCO-1</strain>
    </source>
</reference>
<dbReference type="InterPro" id="IPR045502">
    <property type="entry name" value="DUF6489"/>
</dbReference>
<name>A0ABQ4PXI1_9PROT</name>
<evidence type="ECO:0000313" key="2">
    <source>
        <dbReference type="Proteomes" id="UP001161064"/>
    </source>
</evidence>
<dbReference type="EMBL" id="BPFZ01000012">
    <property type="protein sequence ID" value="GIU67669.1"/>
    <property type="molecule type" value="Genomic_DNA"/>
</dbReference>
<gene>
    <name evidence="1" type="ORF">PsB1_1823</name>
</gene>
<evidence type="ECO:0000313" key="1">
    <source>
        <dbReference type="EMBL" id="GIU67669.1"/>
    </source>
</evidence>
<protein>
    <submittedName>
        <fullName evidence="1">Uncharacterized protein</fullName>
    </submittedName>
</protein>